<name>A0A212F8K3_DANPL</name>
<evidence type="ECO:0000313" key="3">
    <source>
        <dbReference type="Proteomes" id="UP000007151"/>
    </source>
</evidence>
<dbReference type="EMBL" id="AGBW02009715">
    <property type="protein sequence ID" value="OWR50048.1"/>
    <property type="molecule type" value="Genomic_DNA"/>
</dbReference>
<dbReference type="AlphaFoldDB" id="A0A212F8K3"/>
<keyword evidence="1" id="KW-0732">Signal</keyword>
<accession>A0A212F8K3</accession>
<evidence type="ECO:0000313" key="2">
    <source>
        <dbReference type="EMBL" id="OWR50048.1"/>
    </source>
</evidence>
<reference evidence="2 3" key="1">
    <citation type="journal article" date="2011" name="Cell">
        <title>The monarch butterfly genome yields insights into long-distance migration.</title>
        <authorList>
            <person name="Zhan S."/>
            <person name="Merlin C."/>
            <person name="Boore J.L."/>
            <person name="Reppert S.M."/>
        </authorList>
    </citation>
    <scope>NUCLEOTIDE SEQUENCE [LARGE SCALE GENOMIC DNA]</scope>
    <source>
        <strain evidence="2">F-2</strain>
    </source>
</reference>
<protein>
    <submittedName>
        <fullName evidence="2">Uncharacterized protein</fullName>
    </submittedName>
</protein>
<evidence type="ECO:0000256" key="1">
    <source>
        <dbReference type="SAM" id="SignalP"/>
    </source>
</evidence>
<gene>
    <name evidence="2" type="ORF">KGM_211286</name>
</gene>
<comment type="caution">
    <text evidence="2">The sequence shown here is derived from an EMBL/GenBank/DDBJ whole genome shotgun (WGS) entry which is preliminary data.</text>
</comment>
<dbReference type="KEGG" id="dpl:KGM_211286"/>
<sequence length="45" mass="4712">MAVGVLVLAAGSFIVSVRISMETAGLPLPGYHYIAPNHIVKAPIH</sequence>
<proteinExistence type="predicted"/>
<keyword evidence="3" id="KW-1185">Reference proteome</keyword>
<organism evidence="2 3">
    <name type="scientific">Danaus plexippus plexippus</name>
    <dbReference type="NCBI Taxonomy" id="278856"/>
    <lineage>
        <taxon>Eukaryota</taxon>
        <taxon>Metazoa</taxon>
        <taxon>Ecdysozoa</taxon>
        <taxon>Arthropoda</taxon>
        <taxon>Hexapoda</taxon>
        <taxon>Insecta</taxon>
        <taxon>Pterygota</taxon>
        <taxon>Neoptera</taxon>
        <taxon>Endopterygota</taxon>
        <taxon>Lepidoptera</taxon>
        <taxon>Glossata</taxon>
        <taxon>Ditrysia</taxon>
        <taxon>Papilionoidea</taxon>
        <taxon>Nymphalidae</taxon>
        <taxon>Danainae</taxon>
        <taxon>Danaini</taxon>
        <taxon>Danaina</taxon>
        <taxon>Danaus</taxon>
        <taxon>Danaus</taxon>
    </lineage>
</organism>
<feature type="signal peptide" evidence="1">
    <location>
        <begin position="1"/>
        <end position="16"/>
    </location>
</feature>
<feature type="chain" id="PRO_5013256402" evidence="1">
    <location>
        <begin position="17"/>
        <end position="45"/>
    </location>
</feature>
<dbReference type="Proteomes" id="UP000007151">
    <property type="component" value="Unassembled WGS sequence"/>
</dbReference>
<dbReference type="InParanoid" id="A0A212F8K3"/>